<comment type="caution">
    <text evidence="2">The sequence shown here is derived from an EMBL/GenBank/DDBJ whole genome shotgun (WGS) entry which is preliminary data.</text>
</comment>
<name>A0A7J4JVY8_9ARCH</name>
<gene>
    <name evidence="2" type="ORF">HA222_04735</name>
    <name evidence="3" type="ORF">J4478_04940</name>
</gene>
<evidence type="ECO:0000313" key="4">
    <source>
        <dbReference type="Proteomes" id="UP000590964"/>
    </source>
</evidence>
<evidence type="ECO:0000256" key="1">
    <source>
        <dbReference type="SAM" id="Phobius"/>
    </source>
</evidence>
<feature type="transmembrane region" description="Helical" evidence="1">
    <location>
        <begin position="53"/>
        <end position="70"/>
    </location>
</feature>
<feature type="transmembrane region" description="Helical" evidence="1">
    <location>
        <begin position="76"/>
        <end position="94"/>
    </location>
</feature>
<sequence length="243" mass="28209">MRRHFRNRGLKQRPLQDWGNLAIREGTDSLVGFLSNPKREAVLRKAVLKDPTVIFLILSNILTAAFAIWLNWSVAAIVWTYWIQSVIIGFFYFFKILQAKTAQDPRFIYQPPVYFVALFFAFHYGFFHLIYAGLLSGVFGSFGSLLSNLPIIAVPSVIFFISHLFSFLYYLNKPKVQKTARQLMFEPYVRILPMHLTVMFVGFLMFFSFGSFLMLVIFIFLKTIADVFMHAVEHTEQISQQMA</sequence>
<feature type="transmembrane region" description="Helical" evidence="1">
    <location>
        <begin position="151"/>
        <end position="171"/>
    </location>
</feature>
<dbReference type="InterPro" id="IPR045466">
    <property type="entry name" value="DUF6498"/>
</dbReference>
<keyword evidence="1" id="KW-0472">Membrane</keyword>
<evidence type="ECO:0000313" key="3">
    <source>
        <dbReference type="EMBL" id="MBS3058716.1"/>
    </source>
</evidence>
<feature type="transmembrane region" description="Helical" evidence="1">
    <location>
        <begin position="115"/>
        <end position="139"/>
    </location>
</feature>
<dbReference type="AlphaFoldDB" id="A0A7J4JVY8"/>
<dbReference type="EMBL" id="DUFW01000083">
    <property type="protein sequence ID" value="HIH21933.1"/>
    <property type="molecule type" value="Genomic_DNA"/>
</dbReference>
<dbReference type="EMBL" id="JAGVWB010000033">
    <property type="protein sequence ID" value="MBS3058716.1"/>
    <property type="molecule type" value="Genomic_DNA"/>
</dbReference>
<protein>
    <submittedName>
        <fullName evidence="2">Uncharacterized protein</fullName>
    </submittedName>
</protein>
<dbReference type="Proteomes" id="UP000680185">
    <property type="component" value="Unassembled WGS sequence"/>
</dbReference>
<evidence type="ECO:0000313" key="2">
    <source>
        <dbReference type="EMBL" id="HIH21933.1"/>
    </source>
</evidence>
<dbReference type="Pfam" id="PF20108">
    <property type="entry name" value="DUF6498"/>
    <property type="match status" value="1"/>
</dbReference>
<reference evidence="3" key="2">
    <citation type="submission" date="2021-03" db="EMBL/GenBank/DDBJ databases">
        <authorList>
            <person name="Jaffe A."/>
        </authorList>
    </citation>
    <scope>NUCLEOTIDE SEQUENCE</scope>
    <source>
        <strain evidence="3">RIFCSPLOWO2_01_FULL_43_13</strain>
    </source>
</reference>
<reference evidence="4" key="1">
    <citation type="journal article" date="2020" name="bioRxiv">
        <title>A rank-normalized archaeal taxonomy based on genome phylogeny resolves widespread incomplete and uneven classifications.</title>
        <authorList>
            <person name="Rinke C."/>
            <person name="Chuvochina M."/>
            <person name="Mussig A.J."/>
            <person name="Chaumeil P.-A."/>
            <person name="Waite D.W."/>
            <person name="Whitman W.B."/>
            <person name="Parks D.H."/>
            <person name="Hugenholtz P."/>
        </authorList>
    </citation>
    <scope>NUCLEOTIDE SEQUENCE [LARGE SCALE GENOMIC DNA]</scope>
</reference>
<feature type="transmembrane region" description="Helical" evidence="1">
    <location>
        <begin position="192"/>
        <end position="221"/>
    </location>
</feature>
<keyword evidence="1" id="KW-0812">Transmembrane</keyword>
<reference evidence="3" key="3">
    <citation type="submission" date="2021-05" db="EMBL/GenBank/DDBJ databases">
        <title>Protein family content uncovers lineage relationships and bacterial pathway maintenance mechanisms in DPANN archaea.</title>
        <authorList>
            <person name="Castelle C.J."/>
            <person name="Meheust R."/>
            <person name="Jaffe A.L."/>
            <person name="Seitz K."/>
            <person name="Gong X."/>
            <person name="Baker B.J."/>
            <person name="Banfield J.F."/>
        </authorList>
    </citation>
    <scope>NUCLEOTIDE SEQUENCE</scope>
    <source>
        <strain evidence="3">RIFCSPLOWO2_01_FULL_43_13</strain>
    </source>
</reference>
<dbReference type="Proteomes" id="UP000590964">
    <property type="component" value="Unassembled WGS sequence"/>
</dbReference>
<accession>A0A7J4JVY8</accession>
<keyword evidence="1" id="KW-1133">Transmembrane helix</keyword>
<organism evidence="2 4">
    <name type="scientific">Candidatus Iainarchaeum sp</name>
    <dbReference type="NCBI Taxonomy" id="3101447"/>
    <lineage>
        <taxon>Archaea</taxon>
        <taxon>Candidatus Iainarchaeota</taxon>
        <taxon>Candidatus Iainarchaeia</taxon>
        <taxon>Candidatus Iainarchaeales</taxon>
        <taxon>Candidatus Iainarchaeaceae</taxon>
        <taxon>Candidatus Iainarchaeum</taxon>
    </lineage>
</organism>
<proteinExistence type="predicted"/>